<name>A0A917CWE6_9NOCA</name>
<comment type="caution">
    <text evidence="1">The sequence shown here is derived from an EMBL/GenBank/DDBJ whole genome shotgun (WGS) entry which is preliminary data.</text>
</comment>
<dbReference type="RefSeq" id="WP_188544211.1">
    <property type="nucleotide sequence ID" value="NZ_BMCU01000002.1"/>
</dbReference>
<dbReference type="Proteomes" id="UP000654257">
    <property type="component" value="Unassembled WGS sequence"/>
</dbReference>
<dbReference type="EMBL" id="BMCU01000002">
    <property type="protein sequence ID" value="GGG02057.1"/>
    <property type="molecule type" value="Genomic_DNA"/>
</dbReference>
<keyword evidence="2" id="KW-1185">Reference proteome</keyword>
<organism evidence="1 2">
    <name type="scientific">Rhodococcoides trifolii</name>
    <dbReference type="NCBI Taxonomy" id="908250"/>
    <lineage>
        <taxon>Bacteria</taxon>
        <taxon>Bacillati</taxon>
        <taxon>Actinomycetota</taxon>
        <taxon>Actinomycetes</taxon>
        <taxon>Mycobacteriales</taxon>
        <taxon>Nocardiaceae</taxon>
        <taxon>Rhodococcoides</taxon>
    </lineage>
</organism>
<evidence type="ECO:0000313" key="1">
    <source>
        <dbReference type="EMBL" id="GGG02057.1"/>
    </source>
</evidence>
<gene>
    <name evidence="1" type="ORF">GCM10007304_15030</name>
</gene>
<dbReference type="InterPro" id="IPR007362">
    <property type="entry name" value="DUF429"/>
</dbReference>
<protein>
    <recommendedName>
        <fullName evidence="3">DUF429 domain-containing protein</fullName>
    </recommendedName>
</protein>
<sequence length="217" mass="22989">MPKRVWNAGVDGARGAWIVAITDGATLRLHAAQTVSDVLDVTAECVAVGVDMPLEMPDTGYRPCELEAKVLLGPARSSIFHTPVRAVLDTETYVEACAVSRAITGKAISKQSWYLLPSIRAWIAADVDRTRIVEVHPETTFRVIGDGVTASKKTAQGAGQRIKALSAFLPPRTLVDAMATIPPGPAMDDVLDAIAAAWSATRFADGEARVLGGEIAV</sequence>
<proteinExistence type="predicted"/>
<evidence type="ECO:0008006" key="3">
    <source>
        <dbReference type="Google" id="ProtNLM"/>
    </source>
</evidence>
<dbReference type="Pfam" id="PF04250">
    <property type="entry name" value="DUF429"/>
    <property type="match status" value="1"/>
</dbReference>
<evidence type="ECO:0000313" key="2">
    <source>
        <dbReference type="Proteomes" id="UP000654257"/>
    </source>
</evidence>
<accession>A0A917CWE6</accession>
<dbReference type="AlphaFoldDB" id="A0A917CWE6"/>
<reference evidence="1" key="1">
    <citation type="journal article" date="2014" name="Int. J. Syst. Evol. Microbiol.">
        <title>Complete genome sequence of Corynebacterium casei LMG S-19264T (=DSM 44701T), isolated from a smear-ripened cheese.</title>
        <authorList>
            <consortium name="US DOE Joint Genome Institute (JGI-PGF)"/>
            <person name="Walter F."/>
            <person name="Albersmeier A."/>
            <person name="Kalinowski J."/>
            <person name="Ruckert C."/>
        </authorList>
    </citation>
    <scope>NUCLEOTIDE SEQUENCE</scope>
    <source>
        <strain evidence="1">CCM 7905</strain>
    </source>
</reference>
<reference evidence="1" key="2">
    <citation type="submission" date="2020-09" db="EMBL/GenBank/DDBJ databases">
        <authorList>
            <person name="Sun Q."/>
            <person name="Sedlacek I."/>
        </authorList>
    </citation>
    <scope>NUCLEOTIDE SEQUENCE</scope>
    <source>
        <strain evidence="1">CCM 7905</strain>
    </source>
</reference>